<dbReference type="GO" id="GO:0004816">
    <property type="term" value="F:asparagine-tRNA ligase activity"/>
    <property type="evidence" value="ECO:0007669"/>
    <property type="project" value="UniProtKB-EC"/>
</dbReference>
<keyword evidence="4" id="KW-0648">Protein biosynthesis</keyword>
<comment type="caution">
    <text evidence="7">The sequence shown here is derived from an EMBL/GenBank/DDBJ whole genome shotgun (WGS) entry which is preliminary data.</text>
</comment>
<evidence type="ECO:0000256" key="1">
    <source>
        <dbReference type="ARBA" id="ARBA00022598"/>
    </source>
</evidence>
<dbReference type="Gene3D" id="3.30.930.10">
    <property type="entry name" value="Bira Bifunctional Protein, Domain 2"/>
    <property type="match status" value="1"/>
</dbReference>
<dbReference type="SUPFAM" id="SSF55681">
    <property type="entry name" value="Class II aaRS and biotin synthetases"/>
    <property type="match status" value="1"/>
</dbReference>
<feature type="domain" description="Aminoacyl-transfer RNA synthetases class-II family profile" evidence="6">
    <location>
        <begin position="104"/>
        <end position="317"/>
    </location>
</feature>
<dbReference type="Pfam" id="PF00152">
    <property type="entry name" value="tRNA-synt_2"/>
    <property type="match status" value="1"/>
</dbReference>
<evidence type="ECO:0000259" key="6">
    <source>
        <dbReference type="PROSITE" id="PS50862"/>
    </source>
</evidence>
<evidence type="ECO:0000256" key="4">
    <source>
        <dbReference type="ARBA" id="ARBA00022917"/>
    </source>
</evidence>
<evidence type="ECO:0000313" key="7">
    <source>
        <dbReference type="EMBL" id="PRR84425.1"/>
    </source>
</evidence>
<keyword evidence="1 7" id="KW-0436">Ligase</keyword>
<evidence type="ECO:0000256" key="2">
    <source>
        <dbReference type="ARBA" id="ARBA00022741"/>
    </source>
</evidence>
<keyword evidence="5" id="KW-0030">Aminoacyl-tRNA synthetase</keyword>
<sequence length="323" mass="38067">METYVLKDERKKELEILDKAIEKVGRKELPHILRIQQTVLKAVDEYMYKKNITRIMPIMIAPITDTLNHDVEECEVNYEGQKFDITKSMIFHKQVILSSPYLDKIYIVSPNVRLEQEEKGDKRHLFEFTQVDFEFKGADMDDIFEFQEGLVKYVFDYIKKECADEFKALGIGTSHLDVSVPFKRYTTQELKVKYGDDFEEIASKKATQPFWLINHKREFYDAEDLENPGTYKNYDLIWPYGYIEGMSGGEREYKYDRILTRMRENGVDENAFRNYIQLAKDGKIPKTAGAGFGVERMTRFICQQNEIDDVTVFTRKPGEIYLF</sequence>
<dbReference type="PROSITE" id="PS50862">
    <property type="entry name" value="AA_TRNA_LIGASE_II"/>
    <property type="match status" value="1"/>
</dbReference>
<dbReference type="Proteomes" id="UP000237798">
    <property type="component" value="Unassembled WGS sequence"/>
</dbReference>
<name>A0A2T0BKM2_9CLOT</name>
<dbReference type="RefSeq" id="WP_106010032.1">
    <property type="nucleotide sequence ID" value="NZ_JALCPJ010000042.1"/>
</dbReference>
<dbReference type="PANTHER" id="PTHR22594:SF48">
    <property type="entry name" value="ASPARAGINYL-TRNA SYNTHETASE-RELATED PROTEIN (N-TRUNCATION)"/>
    <property type="match status" value="1"/>
</dbReference>
<dbReference type="GO" id="GO:0006421">
    <property type="term" value="P:asparaginyl-tRNA aminoacylation"/>
    <property type="evidence" value="ECO:0007669"/>
    <property type="project" value="TreeGrafter"/>
</dbReference>
<dbReference type="PANTHER" id="PTHR22594">
    <property type="entry name" value="ASPARTYL/LYSYL-TRNA SYNTHETASE"/>
    <property type="match status" value="1"/>
</dbReference>
<protein>
    <submittedName>
        <fullName evidence="7">Asparagine--tRNA ligase</fullName>
        <ecNumber evidence="7">6.1.1.22</ecNumber>
    </submittedName>
</protein>
<gene>
    <name evidence="7" type="primary">asnS_2</name>
    <name evidence="7" type="ORF">CLLU_24160</name>
</gene>
<reference evidence="7 8" key="1">
    <citation type="submission" date="2018-03" db="EMBL/GenBank/DDBJ databases">
        <title>Genome sequence of Clostridium luticellarii DSM 29923.</title>
        <authorList>
            <person name="Poehlein A."/>
            <person name="Daniel R."/>
        </authorList>
    </citation>
    <scope>NUCLEOTIDE SEQUENCE [LARGE SCALE GENOMIC DNA]</scope>
    <source>
        <strain evidence="7 8">DSM 29923</strain>
    </source>
</reference>
<dbReference type="GO" id="GO:0005524">
    <property type="term" value="F:ATP binding"/>
    <property type="evidence" value="ECO:0007669"/>
    <property type="project" value="UniProtKB-KW"/>
</dbReference>
<dbReference type="AlphaFoldDB" id="A0A2T0BKM2"/>
<keyword evidence="3" id="KW-0067">ATP-binding</keyword>
<keyword evidence="8" id="KW-1185">Reference proteome</keyword>
<evidence type="ECO:0000256" key="5">
    <source>
        <dbReference type="ARBA" id="ARBA00023146"/>
    </source>
</evidence>
<dbReference type="GO" id="GO:0140096">
    <property type="term" value="F:catalytic activity, acting on a protein"/>
    <property type="evidence" value="ECO:0007669"/>
    <property type="project" value="UniProtKB-ARBA"/>
</dbReference>
<organism evidence="7 8">
    <name type="scientific">Clostridium luticellarii</name>
    <dbReference type="NCBI Taxonomy" id="1691940"/>
    <lineage>
        <taxon>Bacteria</taxon>
        <taxon>Bacillati</taxon>
        <taxon>Bacillota</taxon>
        <taxon>Clostridia</taxon>
        <taxon>Eubacteriales</taxon>
        <taxon>Clostridiaceae</taxon>
        <taxon>Clostridium</taxon>
    </lineage>
</organism>
<accession>A0A2T0BKM2</accession>
<evidence type="ECO:0000256" key="3">
    <source>
        <dbReference type="ARBA" id="ARBA00022840"/>
    </source>
</evidence>
<dbReference type="OrthoDB" id="9762036at2"/>
<proteinExistence type="predicted"/>
<dbReference type="InterPro" id="IPR045864">
    <property type="entry name" value="aa-tRNA-synth_II/BPL/LPL"/>
</dbReference>
<dbReference type="InterPro" id="IPR004364">
    <property type="entry name" value="Aa-tRNA-synt_II"/>
</dbReference>
<keyword evidence="2" id="KW-0547">Nucleotide-binding</keyword>
<dbReference type="InterPro" id="IPR006195">
    <property type="entry name" value="aa-tRNA-synth_II"/>
</dbReference>
<evidence type="ECO:0000313" key="8">
    <source>
        <dbReference type="Proteomes" id="UP000237798"/>
    </source>
</evidence>
<dbReference type="GO" id="GO:0016740">
    <property type="term" value="F:transferase activity"/>
    <property type="evidence" value="ECO:0007669"/>
    <property type="project" value="UniProtKB-ARBA"/>
</dbReference>
<dbReference type="EMBL" id="PVXP01000038">
    <property type="protein sequence ID" value="PRR84425.1"/>
    <property type="molecule type" value="Genomic_DNA"/>
</dbReference>
<dbReference type="EC" id="6.1.1.22" evidence="7"/>
<dbReference type="NCBIfam" id="NF005054">
    <property type="entry name" value="PRK06462.1-4"/>
    <property type="match status" value="1"/>
</dbReference>